<sequence length="209" mass="23779">MIMQRRVKRLLDIVLALLILILALPVLLAALLLVRMQLGAPTLFVQERTGRWQLPVRIFKIRTMSDERDAAGNLLPDGLRCGPLGRVLRRLSIDELPQLVNVIRGDLSLIGPRPLLPRYDAWYTERERRRFDMRPGITGLAQIHGRNSVVWDRRLALDVQYVDEWSLWLDLRILAATVTMVLSGRGVAVDPSAEMLDLDKERGVKCVST</sequence>
<protein>
    <submittedName>
        <fullName evidence="3">UDP-galactose phosphate transferase</fullName>
    </submittedName>
</protein>
<dbReference type="AlphaFoldDB" id="A0A318NS30"/>
<dbReference type="GO" id="GO:0016780">
    <property type="term" value="F:phosphotransferase activity, for other substituted phosphate groups"/>
    <property type="evidence" value="ECO:0007669"/>
    <property type="project" value="TreeGrafter"/>
</dbReference>
<evidence type="ECO:0000259" key="2">
    <source>
        <dbReference type="Pfam" id="PF02397"/>
    </source>
</evidence>
<evidence type="ECO:0000313" key="4">
    <source>
        <dbReference type="Proteomes" id="UP000248333"/>
    </source>
</evidence>
<feature type="domain" description="Bacterial sugar transferase" evidence="2">
    <location>
        <begin position="8"/>
        <end position="182"/>
    </location>
</feature>
<evidence type="ECO:0000256" key="1">
    <source>
        <dbReference type="ARBA" id="ARBA00006464"/>
    </source>
</evidence>
<keyword evidence="4" id="KW-1185">Reference proteome</keyword>
<comment type="caution">
    <text evidence="3">The sequence shown here is derived from an EMBL/GenBank/DDBJ whole genome shotgun (WGS) entry which is preliminary data.</text>
</comment>
<dbReference type="Pfam" id="PF02397">
    <property type="entry name" value="Bac_transf"/>
    <property type="match status" value="1"/>
</dbReference>
<dbReference type="PANTHER" id="PTHR30576:SF8">
    <property type="entry name" value="UNDECAPRENYL-PHOSPHATE GALACTOSE PHOSPHOTRANSFERASE"/>
    <property type="match status" value="1"/>
</dbReference>
<dbReference type="PANTHER" id="PTHR30576">
    <property type="entry name" value="COLANIC BIOSYNTHESIS UDP-GLUCOSE LIPID CARRIER TRANSFERASE"/>
    <property type="match status" value="1"/>
</dbReference>
<proteinExistence type="inferred from homology"/>
<name>A0A318NS30_9ACTN</name>
<keyword evidence="3" id="KW-0808">Transferase</keyword>
<dbReference type="EMBL" id="PYBV01000003">
    <property type="protein sequence ID" value="PYC76012.1"/>
    <property type="molecule type" value="Genomic_DNA"/>
</dbReference>
<dbReference type="RefSeq" id="WP_110562001.1">
    <property type="nucleotide sequence ID" value="NZ_PYBV01000003.1"/>
</dbReference>
<gene>
    <name evidence="3" type="ORF">C7C45_02605</name>
</gene>
<evidence type="ECO:0000313" key="3">
    <source>
        <dbReference type="EMBL" id="PYC76012.1"/>
    </source>
</evidence>
<dbReference type="InterPro" id="IPR003362">
    <property type="entry name" value="Bact_transf"/>
</dbReference>
<dbReference type="Proteomes" id="UP000248333">
    <property type="component" value="Unassembled WGS sequence"/>
</dbReference>
<reference evidence="3 4" key="1">
    <citation type="submission" date="2018-03" db="EMBL/GenBank/DDBJ databases">
        <title>Bioinformatic expansion and discovery of thiopeptide antibiotics.</title>
        <authorList>
            <person name="Schwalen C.J."/>
            <person name="Hudson G.A."/>
            <person name="Mitchell D.A."/>
        </authorList>
    </citation>
    <scope>NUCLEOTIDE SEQUENCE [LARGE SCALE GENOMIC DNA]</scope>
    <source>
        <strain evidence="3 4">NRRL 8041</strain>
    </source>
</reference>
<comment type="similarity">
    <text evidence="1">Belongs to the bacterial sugar transferase family.</text>
</comment>
<organism evidence="3 4">
    <name type="scientific">Micromonospora arborensis</name>
    <dbReference type="NCBI Taxonomy" id="2116518"/>
    <lineage>
        <taxon>Bacteria</taxon>
        <taxon>Bacillati</taxon>
        <taxon>Actinomycetota</taxon>
        <taxon>Actinomycetes</taxon>
        <taxon>Micromonosporales</taxon>
        <taxon>Micromonosporaceae</taxon>
        <taxon>Micromonospora</taxon>
    </lineage>
</organism>
<dbReference type="OrthoDB" id="9808602at2"/>
<accession>A0A318NS30</accession>